<dbReference type="STRING" id="261654.GA0070611_1955"/>
<evidence type="ECO:0000313" key="3">
    <source>
        <dbReference type="Proteomes" id="UP000199385"/>
    </source>
</evidence>
<feature type="compositionally biased region" description="Basic and acidic residues" evidence="1">
    <location>
        <begin position="1"/>
        <end position="17"/>
    </location>
</feature>
<dbReference type="Proteomes" id="UP000199385">
    <property type="component" value="Chromosome I"/>
</dbReference>
<sequence>MHDTRAIDADRRIRPTRTDAPARATAPRTRPSARAAAPRTGRRLPAAGRSRADSLSRLAVPTGAVRHRVAVPAGAGTVRHHVVTPVGAVATPAGGLAARRPRAAVPDRSRVAARHR</sequence>
<dbReference type="EMBL" id="LT594323">
    <property type="protein sequence ID" value="SBT42364.1"/>
    <property type="molecule type" value="Genomic_DNA"/>
</dbReference>
<feature type="compositionally biased region" description="Low complexity" evidence="1">
    <location>
        <begin position="18"/>
        <end position="49"/>
    </location>
</feature>
<name>A0A1A8ZEQ8_9ACTN</name>
<gene>
    <name evidence="2" type="ORF">GA0070611_1955</name>
</gene>
<feature type="compositionally biased region" description="Low complexity" evidence="1">
    <location>
        <begin position="88"/>
        <end position="104"/>
    </location>
</feature>
<dbReference type="AlphaFoldDB" id="A0A1A8ZEQ8"/>
<organism evidence="2 3">
    <name type="scientific">Micromonospora auratinigra</name>
    <dbReference type="NCBI Taxonomy" id="261654"/>
    <lineage>
        <taxon>Bacteria</taxon>
        <taxon>Bacillati</taxon>
        <taxon>Actinomycetota</taxon>
        <taxon>Actinomycetes</taxon>
        <taxon>Micromonosporales</taxon>
        <taxon>Micromonosporaceae</taxon>
        <taxon>Micromonospora</taxon>
    </lineage>
</organism>
<feature type="region of interest" description="Disordered" evidence="1">
    <location>
        <begin position="88"/>
        <end position="116"/>
    </location>
</feature>
<protein>
    <submittedName>
        <fullName evidence="2">Uncharacterized protein</fullName>
    </submittedName>
</protein>
<accession>A0A1A8ZEQ8</accession>
<keyword evidence="3" id="KW-1185">Reference proteome</keyword>
<reference evidence="3" key="1">
    <citation type="submission" date="2016-06" db="EMBL/GenBank/DDBJ databases">
        <authorList>
            <person name="Varghese N."/>
            <person name="Submissions Spin"/>
        </authorList>
    </citation>
    <scope>NUCLEOTIDE SEQUENCE [LARGE SCALE GENOMIC DNA]</scope>
    <source>
        <strain evidence="3">DSM 44815</strain>
    </source>
</reference>
<evidence type="ECO:0000256" key="1">
    <source>
        <dbReference type="SAM" id="MobiDB-lite"/>
    </source>
</evidence>
<dbReference type="PATRIC" id="fig|261654.4.peg.1989"/>
<evidence type="ECO:0000313" key="2">
    <source>
        <dbReference type="EMBL" id="SBT42364.1"/>
    </source>
</evidence>
<proteinExistence type="predicted"/>
<feature type="region of interest" description="Disordered" evidence="1">
    <location>
        <begin position="1"/>
        <end position="59"/>
    </location>
</feature>